<dbReference type="RefSeq" id="WP_173804932.1">
    <property type="nucleotide sequence ID" value="NZ_JABSNM010000006.1"/>
</dbReference>
<dbReference type="Gene3D" id="3.10.129.10">
    <property type="entry name" value="Hotdog Thioesterase"/>
    <property type="match status" value="1"/>
</dbReference>
<reference evidence="3 4" key="1">
    <citation type="submission" date="2020-05" db="EMBL/GenBank/DDBJ databases">
        <title>Genomic Encyclopedia of Type Strains, Phase IV (KMG-V): Genome sequencing to study the core and pangenomes of soil and plant-associated prokaryotes.</title>
        <authorList>
            <person name="Whitman W."/>
        </authorList>
    </citation>
    <scope>NUCLEOTIDE SEQUENCE [LARGE SCALE GENOMIC DNA]</scope>
    <source>
        <strain evidence="3 4">C29</strain>
    </source>
</reference>
<evidence type="ECO:0000313" key="4">
    <source>
        <dbReference type="Proteomes" id="UP001516061"/>
    </source>
</evidence>
<dbReference type="PANTHER" id="PTHR42856">
    <property type="entry name" value="ACYL-COENZYME A THIOESTERASE PAAI"/>
    <property type="match status" value="1"/>
</dbReference>
<dbReference type="GO" id="GO:0016787">
    <property type="term" value="F:hydrolase activity"/>
    <property type="evidence" value="ECO:0007669"/>
    <property type="project" value="UniProtKB-KW"/>
</dbReference>
<dbReference type="InterPro" id="IPR029069">
    <property type="entry name" value="HotDog_dom_sf"/>
</dbReference>
<keyword evidence="4" id="KW-1185">Reference proteome</keyword>
<feature type="domain" description="Thioesterase" evidence="2">
    <location>
        <begin position="55"/>
        <end position="129"/>
    </location>
</feature>
<proteinExistence type="predicted"/>
<keyword evidence="1 3" id="KW-0378">Hydrolase</keyword>
<comment type="caution">
    <text evidence="3">The sequence shown here is derived from an EMBL/GenBank/DDBJ whole genome shotgun (WGS) entry which is preliminary data.</text>
</comment>
<name>A0ABX2G2G8_9BURK</name>
<accession>A0ABX2G2G8</accession>
<dbReference type="EC" id="3.1.2.-" evidence="3"/>
<dbReference type="NCBIfam" id="TIGR02286">
    <property type="entry name" value="PaaD"/>
    <property type="match status" value="1"/>
</dbReference>
<sequence length="149" mass="15601">MNGHDLSPQATADHVAVAMMREDRACQALGIAVASIAPGRAVMTMTVRPDMLNGFGICHGGLIATLADSAFAYACNAYNELTVASGLSVDFLAPGREGDRLTAAAEEVSLAGRTGVYDVTVTNQRGERIAVFRGRSHRMKGRPTVPPAA</sequence>
<dbReference type="SUPFAM" id="SSF54637">
    <property type="entry name" value="Thioesterase/thiol ester dehydrase-isomerase"/>
    <property type="match status" value="1"/>
</dbReference>
<protein>
    <submittedName>
        <fullName evidence="3">Acyl-CoA thioesterase</fullName>
        <ecNumber evidence="3">3.1.2.-</ecNumber>
    </submittedName>
</protein>
<evidence type="ECO:0000313" key="3">
    <source>
        <dbReference type="EMBL" id="NRT55956.1"/>
    </source>
</evidence>
<gene>
    <name evidence="3" type="ORF">HNQ01_001691</name>
</gene>
<evidence type="ECO:0000256" key="1">
    <source>
        <dbReference type="ARBA" id="ARBA00022801"/>
    </source>
</evidence>
<dbReference type="CDD" id="cd03443">
    <property type="entry name" value="PaaI_thioesterase"/>
    <property type="match status" value="1"/>
</dbReference>
<dbReference type="PANTHER" id="PTHR42856:SF1">
    <property type="entry name" value="ACYL-COENZYME A THIOESTERASE PAAI"/>
    <property type="match status" value="1"/>
</dbReference>
<dbReference type="InterPro" id="IPR052723">
    <property type="entry name" value="Acyl-CoA_thioesterase_PaaI"/>
</dbReference>
<evidence type="ECO:0000259" key="2">
    <source>
        <dbReference type="Pfam" id="PF03061"/>
    </source>
</evidence>
<dbReference type="EMBL" id="JABSNM010000006">
    <property type="protein sequence ID" value="NRT55956.1"/>
    <property type="molecule type" value="Genomic_DNA"/>
</dbReference>
<dbReference type="InterPro" id="IPR003736">
    <property type="entry name" value="PAAI_dom"/>
</dbReference>
<organism evidence="3 4">
    <name type="scientific">Sphaerotilus uruguayifluvii</name>
    <dbReference type="NCBI Taxonomy" id="2735897"/>
    <lineage>
        <taxon>Bacteria</taxon>
        <taxon>Pseudomonadati</taxon>
        <taxon>Pseudomonadota</taxon>
        <taxon>Betaproteobacteria</taxon>
        <taxon>Burkholderiales</taxon>
        <taxon>Sphaerotilaceae</taxon>
        <taxon>Sphaerotilus</taxon>
    </lineage>
</organism>
<dbReference type="NCBIfam" id="TIGR00369">
    <property type="entry name" value="unchar_dom_1"/>
    <property type="match status" value="1"/>
</dbReference>
<dbReference type="InterPro" id="IPR006683">
    <property type="entry name" value="Thioestr_dom"/>
</dbReference>
<dbReference type="InterPro" id="IPR011973">
    <property type="entry name" value="PaaD"/>
</dbReference>
<dbReference type="Pfam" id="PF03061">
    <property type="entry name" value="4HBT"/>
    <property type="match status" value="1"/>
</dbReference>
<dbReference type="Proteomes" id="UP001516061">
    <property type="component" value="Unassembled WGS sequence"/>
</dbReference>